<name>A0A8J5JIU1_HOMAM</name>
<comment type="caution">
    <text evidence="1">The sequence shown here is derived from an EMBL/GenBank/DDBJ whole genome shotgun (WGS) entry which is preliminary data.</text>
</comment>
<dbReference type="EMBL" id="JAHLQT010035946">
    <property type="protein sequence ID" value="KAG7158011.1"/>
    <property type="molecule type" value="Genomic_DNA"/>
</dbReference>
<sequence>MNLLGAIGTLMEGTGLRSIMAVVYGGNAIQHMMTGKSVQRAFSGHLLVDRCLSHLVVSDLLKDNPQFESMVDQMEETYSSLVAKESTLESAVASDMSIQIKDMIDTKKAELSTRSKTSQLWKNYQRMLQTARMVIRADRPGSWMMHLRAVSDCLPIFAAAGHYNYLKSAYFYVQEMCQLEARHPDVYDKFSRGYHVIRRSNQCWAGLSSDLVIEQTLMRSLKSSGGLTHGSGMTEEMRALWTMSIPITPEYNNAMQEFNDLTYTTREQHRESTEARMKRDHSDLEKIKEKLSTCIPFSPDPSQRNIITGLVAKEDVNVHEYETVGNEIIEKMVGKPVFGISFKRKDQAKTLAHESTIKFAQGRTIDPALLFQRFLVLSKTRDLSLEDVMSYELSPFPTALFEAKEIFRKADKPQLAHAAAEYSSKKSKEAVMESIPLTEHYVLDGGSLVHRLPWKKGDSYGAIARMYADFTIRHYGKATIVFDGYSEGPSIKDNTHQRRGQNTRLIISFNAKTEFVGRKDDFLSRSCNKQGLIDLVTEELQKKGCTVINALGETDMDIVKASQHQLTTLIGEDTDLLILLLYYAEANNRGPYFRSDKSTVPKVYNISEMKQVLGIDMCSQLLFIHAFTGCDTTSRIFSVGKKSAFQKLVNGELTIQTCANVFPLPSQANSVIEDLGSKAMAVLFGGKSTDSLASLRYNLLIKKIVSAKSFVTPERLPPTKSSTKYHSFRVYYQIMVWTGKESDMNTVDWEWKLEDNQFVPVMTKKTAVPENLLQMVHCNCTTACRTRCSCRGYGLPCTPACGPCQIENCENPHNQPLQEEECDYDYL</sequence>
<evidence type="ECO:0000313" key="1">
    <source>
        <dbReference type="EMBL" id="KAG7158011.1"/>
    </source>
</evidence>
<reference evidence="1" key="1">
    <citation type="journal article" date="2021" name="Sci. Adv.">
        <title>The American lobster genome reveals insights on longevity, neural, and immune adaptations.</title>
        <authorList>
            <person name="Polinski J.M."/>
            <person name="Zimin A.V."/>
            <person name="Clark K.F."/>
            <person name="Kohn A.B."/>
            <person name="Sadowski N."/>
            <person name="Timp W."/>
            <person name="Ptitsyn A."/>
            <person name="Khanna P."/>
            <person name="Romanova D.Y."/>
            <person name="Williams P."/>
            <person name="Greenwood S.J."/>
            <person name="Moroz L.L."/>
            <person name="Walt D.R."/>
            <person name="Bodnar A.G."/>
        </authorList>
    </citation>
    <scope>NUCLEOTIDE SEQUENCE</scope>
    <source>
        <strain evidence="1">GMGI-L3</strain>
    </source>
</reference>
<keyword evidence="2" id="KW-1185">Reference proteome</keyword>
<evidence type="ECO:0000313" key="2">
    <source>
        <dbReference type="Proteomes" id="UP000747542"/>
    </source>
</evidence>
<dbReference type="AlphaFoldDB" id="A0A8J5JIU1"/>
<accession>A0A8J5JIU1</accession>
<dbReference type="Proteomes" id="UP000747542">
    <property type="component" value="Unassembled WGS sequence"/>
</dbReference>
<dbReference type="PANTHER" id="PTHR46704:SF1">
    <property type="entry name" value="TELOMERE LENGTH REGULATION PROTEIN TEL2 HOMOLOG"/>
    <property type="match status" value="1"/>
</dbReference>
<protein>
    <submittedName>
        <fullName evidence="1">Uncharacterized protein</fullName>
    </submittedName>
</protein>
<proteinExistence type="predicted"/>
<gene>
    <name evidence="1" type="ORF">Hamer_G014893</name>
</gene>
<dbReference type="PANTHER" id="PTHR46704">
    <property type="entry name" value="CXC DOMAIN-CONTAINING PROTEIN-RELATED"/>
    <property type="match status" value="1"/>
</dbReference>
<organism evidence="1 2">
    <name type="scientific">Homarus americanus</name>
    <name type="common">American lobster</name>
    <dbReference type="NCBI Taxonomy" id="6706"/>
    <lineage>
        <taxon>Eukaryota</taxon>
        <taxon>Metazoa</taxon>
        <taxon>Ecdysozoa</taxon>
        <taxon>Arthropoda</taxon>
        <taxon>Crustacea</taxon>
        <taxon>Multicrustacea</taxon>
        <taxon>Malacostraca</taxon>
        <taxon>Eumalacostraca</taxon>
        <taxon>Eucarida</taxon>
        <taxon>Decapoda</taxon>
        <taxon>Pleocyemata</taxon>
        <taxon>Astacidea</taxon>
        <taxon>Nephropoidea</taxon>
        <taxon>Nephropidae</taxon>
        <taxon>Homarus</taxon>
    </lineage>
</organism>